<evidence type="ECO:0000256" key="2">
    <source>
        <dbReference type="ARBA" id="ARBA00022840"/>
    </source>
</evidence>
<organism evidence="7 8">
    <name type="scientific">Desulfobaculum bizertense DSM 18034</name>
    <dbReference type="NCBI Taxonomy" id="1121442"/>
    <lineage>
        <taxon>Bacteria</taxon>
        <taxon>Pseudomonadati</taxon>
        <taxon>Thermodesulfobacteriota</taxon>
        <taxon>Desulfovibrionia</taxon>
        <taxon>Desulfovibrionales</taxon>
        <taxon>Desulfovibrionaceae</taxon>
        <taxon>Desulfobaculum</taxon>
    </lineage>
</organism>
<proteinExistence type="inferred from homology"/>
<name>A0A1T4W3N4_9BACT</name>
<accession>A0A1T4W3N4</accession>
<evidence type="ECO:0000313" key="7">
    <source>
        <dbReference type="EMBL" id="SKA71870.1"/>
    </source>
</evidence>
<keyword evidence="1 4" id="KW-0547">Nucleotide-binding</keyword>
<dbReference type="InterPro" id="IPR027417">
    <property type="entry name" value="P-loop_NTPase"/>
</dbReference>
<dbReference type="NCBIfam" id="NF003828">
    <property type="entry name" value="PRK05416.1"/>
    <property type="match status" value="1"/>
</dbReference>
<dbReference type="STRING" id="1121442.SAMN02745702_01572"/>
<evidence type="ECO:0000256" key="1">
    <source>
        <dbReference type="ARBA" id="ARBA00022741"/>
    </source>
</evidence>
<dbReference type="RefSeq" id="WP_078684845.1">
    <property type="nucleotide sequence ID" value="NZ_FUYA01000004.1"/>
</dbReference>
<keyword evidence="8" id="KW-1185">Reference proteome</keyword>
<evidence type="ECO:0000313" key="8">
    <source>
        <dbReference type="Proteomes" id="UP000189733"/>
    </source>
</evidence>
<feature type="domain" description="RapZ-like N-terminal" evidence="5">
    <location>
        <begin position="12"/>
        <end position="163"/>
    </location>
</feature>
<feature type="binding site" evidence="4">
    <location>
        <begin position="17"/>
        <end position="24"/>
    </location>
    <ligand>
        <name>ATP</name>
        <dbReference type="ChEBI" id="CHEBI:30616"/>
    </ligand>
</feature>
<dbReference type="EMBL" id="FUYA01000004">
    <property type="protein sequence ID" value="SKA71870.1"/>
    <property type="molecule type" value="Genomic_DNA"/>
</dbReference>
<dbReference type="InterPro" id="IPR053931">
    <property type="entry name" value="RapZ_C"/>
</dbReference>
<dbReference type="OrthoDB" id="9784461at2"/>
<protein>
    <submittedName>
        <fullName evidence="7">UPF0042 nucleotide-binding protein</fullName>
    </submittedName>
</protein>
<feature type="binding site" evidence="4">
    <location>
        <begin position="69"/>
        <end position="72"/>
    </location>
    <ligand>
        <name>GTP</name>
        <dbReference type="ChEBI" id="CHEBI:37565"/>
    </ligand>
</feature>
<dbReference type="InterPro" id="IPR005337">
    <property type="entry name" value="RapZ-like"/>
</dbReference>
<dbReference type="GO" id="GO:0005524">
    <property type="term" value="F:ATP binding"/>
    <property type="evidence" value="ECO:0007669"/>
    <property type="project" value="UniProtKB-UniRule"/>
</dbReference>
<gene>
    <name evidence="7" type="ORF">SAMN02745702_01572</name>
</gene>
<dbReference type="Pfam" id="PF22740">
    <property type="entry name" value="PapZ_C"/>
    <property type="match status" value="1"/>
</dbReference>
<evidence type="ECO:0000259" key="6">
    <source>
        <dbReference type="Pfam" id="PF22740"/>
    </source>
</evidence>
<dbReference type="HAMAP" id="MF_00636">
    <property type="entry name" value="RapZ_like"/>
    <property type="match status" value="1"/>
</dbReference>
<feature type="domain" description="RapZ C-terminal" evidence="6">
    <location>
        <begin position="175"/>
        <end position="293"/>
    </location>
</feature>
<dbReference type="PANTHER" id="PTHR30448">
    <property type="entry name" value="RNASE ADAPTER PROTEIN RAPZ"/>
    <property type="match status" value="1"/>
</dbReference>
<dbReference type="InterPro" id="IPR053930">
    <property type="entry name" value="RapZ-like_N"/>
</dbReference>
<keyword evidence="3 4" id="KW-0342">GTP-binding</keyword>
<sequence length="296" mass="33764">MTQVLEDNSFPVIILTGLSGAGKSTALKVFEDLGFVTVDGLPPNLVPQLVALFRSQKEVFHRGLTLGLDVRHSQFQEQWDDAVQQLAEQGVSPKVVFIEAAPEVLRRRYAATRRPHPLEQGLSLDAALEKEHELLVPLREQAEITVDTSDYSIHDLRRTLQDKWNFLQDKQYGLRIFLVTFGFKHGVPTDADLVFDLRFLPNPYFVEALRPYTGRDKAVADYVLKSQVGKEYLEKQLEFLHYVLPRYAEEGRYRLTIAIGCTGGRHRSVAIAEAIFDSLRDSDYAVFLEHRHLDLE</sequence>
<dbReference type="AlphaFoldDB" id="A0A1T4W3N4"/>
<reference evidence="7 8" key="1">
    <citation type="submission" date="2017-02" db="EMBL/GenBank/DDBJ databases">
        <authorList>
            <person name="Peterson S.W."/>
        </authorList>
    </citation>
    <scope>NUCLEOTIDE SEQUENCE [LARGE SCALE GENOMIC DNA]</scope>
    <source>
        <strain evidence="7 8">DSM 18034</strain>
    </source>
</reference>
<keyword evidence="2 4" id="KW-0067">ATP-binding</keyword>
<dbReference type="SUPFAM" id="SSF52540">
    <property type="entry name" value="P-loop containing nucleoside triphosphate hydrolases"/>
    <property type="match status" value="1"/>
</dbReference>
<evidence type="ECO:0000256" key="4">
    <source>
        <dbReference type="HAMAP-Rule" id="MF_00636"/>
    </source>
</evidence>
<evidence type="ECO:0000259" key="5">
    <source>
        <dbReference type="Pfam" id="PF03668"/>
    </source>
</evidence>
<dbReference type="PANTHER" id="PTHR30448:SF0">
    <property type="entry name" value="RNASE ADAPTER PROTEIN RAPZ"/>
    <property type="match status" value="1"/>
</dbReference>
<dbReference type="Pfam" id="PF03668">
    <property type="entry name" value="RapZ-like_N"/>
    <property type="match status" value="1"/>
</dbReference>
<dbReference type="Proteomes" id="UP000189733">
    <property type="component" value="Unassembled WGS sequence"/>
</dbReference>
<evidence type="ECO:0000256" key="3">
    <source>
        <dbReference type="ARBA" id="ARBA00023134"/>
    </source>
</evidence>
<dbReference type="GO" id="GO:0005525">
    <property type="term" value="F:GTP binding"/>
    <property type="evidence" value="ECO:0007669"/>
    <property type="project" value="UniProtKB-UniRule"/>
</dbReference>
<dbReference type="PIRSF" id="PIRSF005052">
    <property type="entry name" value="P-loopkin"/>
    <property type="match status" value="1"/>
</dbReference>